<dbReference type="InterPro" id="IPR011029">
    <property type="entry name" value="DEATH-like_dom_sf"/>
</dbReference>
<feature type="compositionally biased region" description="Basic and acidic residues" evidence="2">
    <location>
        <begin position="496"/>
        <end position="509"/>
    </location>
</feature>
<dbReference type="PROSITE" id="PS50011">
    <property type="entry name" value="PROTEIN_KINASE_DOM"/>
    <property type="match status" value="1"/>
</dbReference>
<dbReference type="Pfam" id="PF12796">
    <property type="entry name" value="Ank_2"/>
    <property type="match status" value="2"/>
</dbReference>
<evidence type="ECO:0000259" key="3">
    <source>
        <dbReference type="PROSITE" id="PS50011"/>
    </source>
</evidence>
<dbReference type="SUPFAM" id="SSF56112">
    <property type="entry name" value="Protein kinase-like (PK-like)"/>
    <property type="match status" value="1"/>
</dbReference>
<evidence type="ECO:0000313" key="4">
    <source>
        <dbReference type="EMBL" id="CAL8141655.1"/>
    </source>
</evidence>
<feature type="region of interest" description="Disordered" evidence="2">
    <location>
        <begin position="480"/>
        <end position="517"/>
    </location>
</feature>
<protein>
    <recommendedName>
        <fullName evidence="3">Protein kinase domain-containing protein</fullName>
    </recommendedName>
</protein>
<accession>A0ABP1S1V0</accession>
<gene>
    <name evidence="4" type="ORF">ODALV1_LOCUS28820</name>
</gene>
<sequence length="960" mass="108372">MEELERKIICNNIDKLITNTICNPVLLAKFQALGILSSDEVEELNTHRNDPSNQAYKFYGIIQGRKNAFVSLQQVLRETNQTGALEILENEYRTLKRKCSALDDICSITYDVKTVLGKGSYGTVVYKGKLGQRDVAVKLVHSDILDGEQAIHEVDILKTCDEHENIVRYFGSKEGPPNSNSILIILELCDMSLKEWVKTKSIQISPLNILKQVTVGLEWLHGNDIVHRDIKPENILLNGRLPKVKISDFGLSRRIVDGRSCVSISTLGGTQGWVAPEILAQLQTIEEDPQKCKFTKASDVFALGCLYYFVITDGKHPFGDRFRSQVNILDGTLLIDNDHVLHCCSQNVLFIKLMLSKNPISRPTCSVILSFPIFWEVDRCIKFIEGLMAQSNDITKKLMNWDRDAVCRLDHKNEILALRSLLVDEVEVGLGCVIPFLYLNFHSLKEAETAVNGGFVKGTEENDQVATKFQNSNDFEIKPEAGEVQPNIKERKSKTRTGDSTEKNNKPSEKSYSNAIPHSFTKQMKSNARNSDQDQLPAEIKFYSLKTSRTNRHYGAISSAKNYKLILLLFLVEFLVLENGLDYHIIKIERAITFLNKAESNDGIQLLYQIVMTEDLETIKGVFQNIRKTVDITEVWDENLKSLLHVAVEHRGHPIVRLLVHQLGFSDVLSSPSMSDLIHVCLSGSEFIQLPIFKDKLKNIGLLDDMQLEVISMLIHNKANVNAQDDDGQSPLHYLFNQKPVPTHFPQIIKLLIDNEADPELVDKSGRTFLHCAAYNLFPSFYLYLVREQLSIGRTEIFSSVDSHGSTILHFAVNFLEPFPETLRIFKEHGIDFNVVDENGNSVVFCAIRGGRSGTFLDSLFTSGADLKILNNIGDTSLHCAVFSGNLPAFKLLTSLGHDINMKNSEWDTQLHEALQRPNDSVFEVVGELVNNKAHRRVQSKLEIISFDLKKILIQMEKLT</sequence>
<organism evidence="4 5">
    <name type="scientific">Orchesella dallaii</name>
    <dbReference type="NCBI Taxonomy" id="48710"/>
    <lineage>
        <taxon>Eukaryota</taxon>
        <taxon>Metazoa</taxon>
        <taxon>Ecdysozoa</taxon>
        <taxon>Arthropoda</taxon>
        <taxon>Hexapoda</taxon>
        <taxon>Collembola</taxon>
        <taxon>Entomobryomorpha</taxon>
        <taxon>Entomobryoidea</taxon>
        <taxon>Orchesellidae</taxon>
        <taxon>Orchesellinae</taxon>
        <taxon>Orchesella</taxon>
    </lineage>
</organism>
<dbReference type="InterPro" id="IPR011009">
    <property type="entry name" value="Kinase-like_dom_sf"/>
</dbReference>
<dbReference type="PROSITE" id="PS50297">
    <property type="entry name" value="ANK_REP_REGION"/>
    <property type="match status" value="1"/>
</dbReference>
<name>A0ABP1S1V0_9HEXA</name>
<dbReference type="PANTHER" id="PTHR13954:SF6">
    <property type="entry name" value="NON-SPECIFIC SERINE_THREONINE PROTEIN KINASE"/>
    <property type="match status" value="1"/>
</dbReference>
<dbReference type="SUPFAM" id="SSF48403">
    <property type="entry name" value="Ankyrin repeat"/>
    <property type="match status" value="1"/>
</dbReference>
<evidence type="ECO:0000256" key="2">
    <source>
        <dbReference type="SAM" id="MobiDB-lite"/>
    </source>
</evidence>
<comment type="caution">
    <text evidence="4">The sequence shown here is derived from an EMBL/GenBank/DDBJ whole genome shotgun (WGS) entry which is preliminary data.</text>
</comment>
<dbReference type="CDD" id="cd01671">
    <property type="entry name" value="CARD"/>
    <property type="match status" value="1"/>
</dbReference>
<dbReference type="Pfam" id="PF00069">
    <property type="entry name" value="Pkinase"/>
    <property type="match status" value="1"/>
</dbReference>
<feature type="repeat" description="ANK" evidence="1">
    <location>
        <begin position="873"/>
        <end position="905"/>
    </location>
</feature>
<dbReference type="Gene3D" id="1.25.40.20">
    <property type="entry name" value="Ankyrin repeat-containing domain"/>
    <property type="match status" value="1"/>
</dbReference>
<dbReference type="Proteomes" id="UP001642540">
    <property type="component" value="Unassembled WGS sequence"/>
</dbReference>
<dbReference type="Gene3D" id="3.30.200.20">
    <property type="entry name" value="Phosphorylase Kinase, domain 1"/>
    <property type="match status" value="1"/>
</dbReference>
<dbReference type="Gene3D" id="1.10.533.10">
    <property type="entry name" value="Death Domain, Fas"/>
    <property type="match status" value="1"/>
</dbReference>
<dbReference type="InterPro" id="IPR045133">
    <property type="entry name" value="IRE1/2-like"/>
</dbReference>
<dbReference type="SMART" id="SM00220">
    <property type="entry name" value="S_TKc"/>
    <property type="match status" value="1"/>
</dbReference>
<dbReference type="InterPro" id="IPR036770">
    <property type="entry name" value="Ankyrin_rpt-contain_sf"/>
</dbReference>
<dbReference type="InterPro" id="IPR002110">
    <property type="entry name" value="Ankyrin_rpt"/>
</dbReference>
<proteinExistence type="predicted"/>
<feature type="repeat" description="ANK" evidence="1">
    <location>
        <begin position="727"/>
        <end position="764"/>
    </location>
</feature>
<dbReference type="PANTHER" id="PTHR13954">
    <property type="entry name" value="IRE1-RELATED"/>
    <property type="match status" value="1"/>
</dbReference>
<evidence type="ECO:0000256" key="1">
    <source>
        <dbReference type="PROSITE-ProRule" id="PRU00023"/>
    </source>
</evidence>
<evidence type="ECO:0000313" key="5">
    <source>
        <dbReference type="Proteomes" id="UP001642540"/>
    </source>
</evidence>
<keyword evidence="5" id="KW-1185">Reference proteome</keyword>
<dbReference type="PROSITE" id="PS00108">
    <property type="entry name" value="PROTEIN_KINASE_ST"/>
    <property type="match status" value="1"/>
</dbReference>
<dbReference type="SMART" id="SM00248">
    <property type="entry name" value="ANK"/>
    <property type="match status" value="8"/>
</dbReference>
<dbReference type="InterPro" id="IPR008271">
    <property type="entry name" value="Ser/Thr_kinase_AS"/>
</dbReference>
<dbReference type="PROSITE" id="PS50088">
    <property type="entry name" value="ANK_REPEAT"/>
    <property type="match status" value="2"/>
</dbReference>
<reference evidence="4 5" key="1">
    <citation type="submission" date="2024-08" db="EMBL/GenBank/DDBJ databases">
        <authorList>
            <person name="Cucini C."/>
            <person name="Frati F."/>
        </authorList>
    </citation>
    <scope>NUCLEOTIDE SEQUENCE [LARGE SCALE GENOMIC DNA]</scope>
</reference>
<dbReference type="InterPro" id="IPR000719">
    <property type="entry name" value="Prot_kinase_dom"/>
</dbReference>
<feature type="domain" description="Protein kinase" evidence="3">
    <location>
        <begin position="110"/>
        <end position="374"/>
    </location>
</feature>
<dbReference type="Gene3D" id="1.10.510.10">
    <property type="entry name" value="Transferase(Phosphotransferase) domain 1"/>
    <property type="match status" value="1"/>
</dbReference>
<keyword evidence="1" id="KW-0040">ANK repeat</keyword>
<dbReference type="EMBL" id="CAXLJM020000147">
    <property type="protein sequence ID" value="CAL8141655.1"/>
    <property type="molecule type" value="Genomic_DNA"/>
</dbReference>